<dbReference type="SUPFAM" id="SSF52047">
    <property type="entry name" value="RNI-like"/>
    <property type="match status" value="1"/>
</dbReference>
<proteinExistence type="predicted"/>
<dbReference type="RefSeq" id="XP_018489158.1">
    <property type="nucleotide sequence ID" value="XM_018633656.2"/>
</dbReference>
<organism evidence="2 3">
    <name type="scientific">Raphanus sativus</name>
    <name type="common">Radish</name>
    <name type="synonym">Raphanus raphanistrum var. sativus</name>
    <dbReference type="NCBI Taxonomy" id="3726"/>
    <lineage>
        <taxon>Eukaryota</taxon>
        <taxon>Viridiplantae</taxon>
        <taxon>Streptophyta</taxon>
        <taxon>Embryophyta</taxon>
        <taxon>Tracheophyta</taxon>
        <taxon>Spermatophyta</taxon>
        <taxon>Magnoliopsida</taxon>
        <taxon>eudicotyledons</taxon>
        <taxon>Gunneridae</taxon>
        <taxon>Pentapetalae</taxon>
        <taxon>rosids</taxon>
        <taxon>malvids</taxon>
        <taxon>Brassicales</taxon>
        <taxon>Brassicaceae</taxon>
        <taxon>Brassiceae</taxon>
        <taxon>Raphanus</taxon>
    </lineage>
</organism>
<dbReference type="InterPro" id="IPR050232">
    <property type="entry name" value="FBL13/AtMIF1-like"/>
</dbReference>
<gene>
    <name evidence="3" type="primary">LOC108859751</name>
</gene>
<dbReference type="SMART" id="SM00579">
    <property type="entry name" value="FBD"/>
    <property type="match status" value="1"/>
</dbReference>
<keyword evidence="2" id="KW-1185">Reference proteome</keyword>
<dbReference type="Pfam" id="PF08387">
    <property type="entry name" value="FBD"/>
    <property type="match status" value="1"/>
</dbReference>
<dbReference type="Proteomes" id="UP000504610">
    <property type="component" value="Chromosome 5"/>
</dbReference>
<reference evidence="3" key="2">
    <citation type="submission" date="2025-08" db="UniProtKB">
        <authorList>
            <consortium name="RefSeq"/>
        </authorList>
    </citation>
    <scope>IDENTIFICATION</scope>
    <source>
        <tissue evidence="3">Leaf</tissue>
    </source>
</reference>
<dbReference type="KEGG" id="rsz:108859751"/>
<dbReference type="AlphaFoldDB" id="A0A6J0NZP3"/>
<dbReference type="PROSITE" id="PS50181">
    <property type="entry name" value="FBOX"/>
    <property type="match status" value="1"/>
</dbReference>
<name>A0A6J0NZP3_RAPSA</name>
<dbReference type="Pfam" id="PF24758">
    <property type="entry name" value="LRR_At5g56370"/>
    <property type="match status" value="1"/>
</dbReference>
<dbReference type="Gene3D" id="3.80.10.10">
    <property type="entry name" value="Ribonuclease Inhibitor"/>
    <property type="match status" value="1"/>
</dbReference>
<reference evidence="2" key="1">
    <citation type="journal article" date="2019" name="Database">
        <title>The radish genome database (RadishGD): an integrated information resource for radish genomics.</title>
        <authorList>
            <person name="Yu H.J."/>
            <person name="Baek S."/>
            <person name="Lee Y.J."/>
            <person name="Cho A."/>
            <person name="Mun J.H."/>
        </authorList>
    </citation>
    <scope>NUCLEOTIDE SEQUENCE [LARGE SCALE GENOMIC DNA]</scope>
    <source>
        <strain evidence="2">cv. WK10039</strain>
    </source>
</reference>
<dbReference type="CDD" id="cd22160">
    <property type="entry name" value="F-box_AtFBL13-like"/>
    <property type="match status" value="1"/>
</dbReference>
<dbReference type="InterPro" id="IPR036047">
    <property type="entry name" value="F-box-like_dom_sf"/>
</dbReference>
<feature type="domain" description="F-box" evidence="1">
    <location>
        <begin position="1"/>
        <end position="37"/>
    </location>
</feature>
<dbReference type="PANTHER" id="PTHR31900:SF28">
    <property type="entry name" value="FBD DOMAIN-CONTAINING PROTEIN"/>
    <property type="match status" value="1"/>
</dbReference>
<dbReference type="InterPro" id="IPR032675">
    <property type="entry name" value="LRR_dom_sf"/>
</dbReference>
<sequence>MDRISNLPDELLVKILVFVPTKVAVSTSILSKRWKYLWMWLPKLDYSPRICSVSECHKLRRFLDRNLPLHRAPIIESFRLRVGCSCFKPANINMWISTAVSHCVRELEIVYESDPAQMLYEPDPAQSVVLPSNLYTCKSLVILKLDGRFLLDVNPNMVSLPTLKTLKLQGLRYLSDHTLPLLLSKCPVLEDLVLDLRVDDSPRYLIAIVPSLQSLSLSIRYDHRIDGFVLGAPALKYFKLMDYRQHYCLLENMPNLIEAYIDVDGPYMKNLIGPLTSVKRLSICSKAMLDEGFVFNQLEHLELCTCMEHSSNQLVRLLNASSNLKKLDISLMPGHLPQRMDGWNEPTTVPECLLSSLQTLNWSEYTREPQKRDIVVYVLKHALHLKTATIKSSAFGVPKSEMLKELEFSSRASAACQLMFE</sequence>
<accession>A0A6J0NZP3</accession>
<dbReference type="OrthoDB" id="1067377at2759"/>
<evidence type="ECO:0000259" key="1">
    <source>
        <dbReference type="PROSITE" id="PS50181"/>
    </source>
</evidence>
<dbReference type="InterPro" id="IPR001810">
    <property type="entry name" value="F-box_dom"/>
</dbReference>
<dbReference type="InterPro" id="IPR006566">
    <property type="entry name" value="FBD"/>
</dbReference>
<evidence type="ECO:0000313" key="3">
    <source>
        <dbReference type="RefSeq" id="XP_018489158.1"/>
    </source>
</evidence>
<dbReference type="PANTHER" id="PTHR31900">
    <property type="entry name" value="F-BOX/RNI SUPERFAMILY PROTEIN-RELATED"/>
    <property type="match status" value="1"/>
</dbReference>
<protein>
    <submittedName>
        <fullName evidence="3">FBD-associated F-box protein At4g10400</fullName>
    </submittedName>
</protein>
<dbReference type="Pfam" id="PF00646">
    <property type="entry name" value="F-box"/>
    <property type="match status" value="1"/>
</dbReference>
<evidence type="ECO:0000313" key="2">
    <source>
        <dbReference type="Proteomes" id="UP000504610"/>
    </source>
</evidence>
<dbReference type="InterPro" id="IPR053781">
    <property type="entry name" value="F-box_AtFBL13-like"/>
</dbReference>
<dbReference type="GeneID" id="108859751"/>
<dbReference type="SUPFAM" id="SSF81383">
    <property type="entry name" value="F-box domain"/>
    <property type="match status" value="1"/>
</dbReference>
<dbReference type="InterPro" id="IPR055411">
    <property type="entry name" value="LRR_FXL15/At3g58940/PEG3-like"/>
</dbReference>